<dbReference type="AlphaFoldDB" id="A0ABD2CVF0"/>
<accession>A0ABD2CVF0</accession>
<keyword evidence="1" id="KW-1133">Transmembrane helix</keyword>
<keyword evidence="1" id="KW-0812">Transmembrane</keyword>
<evidence type="ECO:0000256" key="1">
    <source>
        <dbReference type="SAM" id="Phobius"/>
    </source>
</evidence>
<comment type="caution">
    <text evidence="2">The sequence shown here is derived from an EMBL/GenBank/DDBJ whole genome shotgun (WGS) entry which is preliminary data.</text>
</comment>
<evidence type="ECO:0008006" key="4">
    <source>
        <dbReference type="Google" id="ProtNLM"/>
    </source>
</evidence>
<feature type="transmembrane region" description="Helical" evidence="1">
    <location>
        <begin position="12"/>
        <end position="29"/>
    </location>
</feature>
<gene>
    <name evidence="2" type="ORF">V1477_002722</name>
</gene>
<evidence type="ECO:0000313" key="2">
    <source>
        <dbReference type="EMBL" id="KAL2749112.1"/>
    </source>
</evidence>
<protein>
    <recommendedName>
        <fullName evidence="4">Secreted protein</fullName>
    </recommendedName>
</protein>
<keyword evidence="1" id="KW-0472">Membrane</keyword>
<evidence type="ECO:0000313" key="3">
    <source>
        <dbReference type="Proteomes" id="UP001607303"/>
    </source>
</evidence>
<dbReference type="Proteomes" id="UP001607303">
    <property type="component" value="Unassembled WGS sequence"/>
</dbReference>
<organism evidence="2 3">
    <name type="scientific">Vespula maculifrons</name>
    <name type="common">Eastern yellow jacket</name>
    <name type="synonym">Wasp</name>
    <dbReference type="NCBI Taxonomy" id="7453"/>
    <lineage>
        <taxon>Eukaryota</taxon>
        <taxon>Metazoa</taxon>
        <taxon>Ecdysozoa</taxon>
        <taxon>Arthropoda</taxon>
        <taxon>Hexapoda</taxon>
        <taxon>Insecta</taxon>
        <taxon>Pterygota</taxon>
        <taxon>Neoptera</taxon>
        <taxon>Endopterygota</taxon>
        <taxon>Hymenoptera</taxon>
        <taxon>Apocrita</taxon>
        <taxon>Aculeata</taxon>
        <taxon>Vespoidea</taxon>
        <taxon>Vespidae</taxon>
        <taxon>Vespinae</taxon>
        <taxon>Vespula</taxon>
    </lineage>
</organism>
<keyword evidence="3" id="KW-1185">Reference proteome</keyword>
<reference evidence="2 3" key="1">
    <citation type="journal article" date="2024" name="Ann. Entomol. Soc. Am.">
        <title>Genomic analyses of the southern and eastern yellowjacket wasps (Hymenoptera: Vespidae) reveal evolutionary signatures of social life.</title>
        <authorList>
            <person name="Catto M.A."/>
            <person name="Caine P.B."/>
            <person name="Orr S.E."/>
            <person name="Hunt B.G."/>
            <person name="Goodisman M.A.D."/>
        </authorList>
    </citation>
    <scope>NUCLEOTIDE SEQUENCE [LARGE SCALE GENOMIC DNA]</scope>
    <source>
        <strain evidence="2">232</strain>
        <tissue evidence="2">Head and thorax</tissue>
    </source>
</reference>
<name>A0ABD2CVF0_VESMC</name>
<dbReference type="EMBL" id="JAYRBN010000028">
    <property type="protein sequence ID" value="KAL2749112.1"/>
    <property type="molecule type" value="Genomic_DNA"/>
</dbReference>
<sequence>MQNKNIQNNIENVLLIYLVTIVLCSLQYGNCNFHIFMTCVNTNVRAIYRLRSMILHGNYSNNTKQIDNKGYNR</sequence>
<proteinExistence type="predicted"/>